<dbReference type="GO" id="GO:0004222">
    <property type="term" value="F:metalloendopeptidase activity"/>
    <property type="evidence" value="ECO:0007669"/>
    <property type="project" value="UniProtKB-EC"/>
</dbReference>
<dbReference type="InterPro" id="IPR024080">
    <property type="entry name" value="Neurolysin/TOP_N"/>
</dbReference>
<keyword evidence="7" id="KW-0482">Metalloprotease</keyword>
<sequence>MPNPLLEMSGLPPFSRIKPEHVEPAIDSLLDEIRETVNQRLNSYADRYSWDNLIQPLEDMDDRLSRAWSPVSHMNSVVNNDALRKAYNTCLPKLSEYATEMGQNRQLYEAYKFIKDRADFTELDVAQQKIIDNALRDFHLSGVDLSEEKKNRYREIRQRLSQLTTRYEENVLDATQAWNILIEKESRLAGLPDSARAMAKQAAEQKEKTGWLFTLDFPSYYAVITYADDRSLREEIHHAYVTRASDQFPLQGAEINKWDNAEVMDEILALRHESAQLLGYPNYAERSLVTKMADSPQRVIGFLHDLAQRAKPVAEKELQALQDFAREHYDISELQPWDIACYSEKLRQHTFDISQEELKPYFPETRVIPGMFEVVKRLYGLSIQEVEGVDSWHKDVRFFDIYDEDNELRGQFYLDLYARENKRGGAWMDDCIDRKRNPDSSVQTPVAYLTCNLTPPINGEPAQFTHDEVITLFHEFGHGLHHMLTRIDHLGVSGISGVAWDAVELPSQFMENWCWEKDALNLICGHVKTGDPLPDALFNKMYAAKNFQSGMQMLRQLEFSLFDFHLHLEYDPADKSARAQRVQKMIDKVRADIAVIQPAPYNRFQNSFSHIFAGGYAAGYYSYKWAEVLSADAFSLFEEKGIFDPASGRKFLHTILEQGGSKEPMELFIDFRGREPEINALLRHSGIAE</sequence>
<comment type="similarity">
    <text evidence="2">Belongs to the peptidase M3 family.</text>
</comment>
<dbReference type="Pfam" id="PF01432">
    <property type="entry name" value="Peptidase_M3"/>
    <property type="match status" value="1"/>
</dbReference>
<evidence type="ECO:0000256" key="2">
    <source>
        <dbReference type="ARBA" id="ARBA00006040"/>
    </source>
</evidence>
<dbReference type="PANTHER" id="PTHR43660:SF1">
    <property type="entry name" value="DIPEPTIDYL CARBOXYPEPTIDASE"/>
    <property type="match status" value="1"/>
</dbReference>
<dbReference type="InterPro" id="IPR024079">
    <property type="entry name" value="MetalloPept_cat_dom_sf"/>
</dbReference>
<dbReference type="InterPro" id="IPR001567">
    <property type="entry name" value="Pept_M3A_M3B_dom"/>
</dbReference>
<dbReference type="GO" id="GO:0006508">
    <property type="term" value="P:proteolysis"/>
    <property type="evidence" value="ECO:0007669"/>
    <property type="project" value="UniProtKB-KW"/>
</dbReference>
<reference evidence="12" key="1">
    <citation type="submission" date="2018-06" db="EMBL/GenBank/DDBJ databases">
        <authorList>
            <person name="Zhirakovskaya E."/>
        </authorList>
    </citation>
    <scope>NUCLEOTIDE SEQUENCE</scope>
</reference>
<gene>
    <name evidence="12" type="ORF">MNBD_GAMMA24-2163</name>
</gene>
<dbReference type="Gene3D" id="1.20.1050.40">
    <property type="entry name" value="Endopeptidase. Chain P, domain 1"/>
    <property type="match status" value="1"/>
</dbReference>
<evidence type="ECO:0000256" key="7">
    <source>
        <dbReference type="ARBA" id="ARBA00023049"/>
    </source>
</evidence>
<dbReference type="InterPro" id="IPR045666">
    <property type="entry name" value="OpdA_N"/>
</dbReference>
<dbReference type="CDD" id="cd06456">
    <property type="entry name" value="M3A_DCP"/>
    <property type="match status" value="1"/>
</dbReference>
<dbReference type="InterPro" id="IPR034005">
    <property type="entry name" value="M3A_DCP"/>
</dbReference>
<evidence type="ECO:0000256" key="5">
    <source>
        <dbReference type="ARBA" id="ARBA00022801"/>
    </source>
</evidence>
<evidence type="ECO:0000256" key="9">
    <source>
        <dbReference type="ARBA" id="ARBA00026100"/>
    </source>
</evidence>
<feature type="domain" description="Oligopeptidase A N-terminal" evidence="11">
    <location>
        <begin position="28"/>
        <end position="150"/>
    </location>
</feature>
<comment type="catalytic activity">
    <reaction evidence="8">
        <text>Hydrolysis of oligopeptides, with broad specificity. Gly or Ala commonly occur as P1 or P1' residues, but more distant residues are also important, as is shown by the fact that Z-Gly-Pro-Gly-|-Gly-Pro-Ala is cleaved, but not Z-(Gly)(5).</text>
        <dbReference type="EC" id="3.4.24.70"/>
    </reaction>
</comment>
<dbReference type="FunFam" id="3.40.390.10:FF:000009">
    <property type="entry name" value="Oligopeptidase A"/>
    <property type="match status" value="1"/>
</dbReference>
<keyword evidence="6" id="KW-0862">Zinc</keyword>
<comment type="cofactor">
    <cofactor evidence="1">
        <name>Zn(2+)</name>
        <dbReference type="ChEBI" id="CHEBI:29105"/>
    </cofactor>
</comment>
<organism evidence="12">
    <name type="scientific">hydrothermal vent metagenome</name>
    <dbReference type="NCBI Taxonomy" id="652676"/>
    <lineage>
        <taxon>unclassified sequences</taxon>
        <taxon>metagenomes</taxon>
        <taxon>ecological metagenomes</taxon>
    </lineage>
</organism>
<evidence type="ECO:0000259" key="11">
    <source>
        <dbReference type="Pfam" id="PF19310"/>
    </source>
</evidence>
<evidence type="ECO:0000256" key="4">
    <source>
        <dbReference type="ARBA" id="ARBA00022723"/>
    </source>
</evidence>
<dbReference type="GO" id="GO:0046872">
    <property type="term" value="F:metal ion binding"/>
    <property type="evidence" value="ECO:0007669"/>
    <property type="project" value="UniProtKB-KW"/>
</dbReference>
<dbReference type="Gene3D" id="1.10.1370.10">
    <property type="entry name" value="Neurolysin, domain 3"/>
    <property type="match status" value="1"/>
</dbReference>
<evidence type="ECO:0000256" key="8">
    <source>
        <dbReference type="ARBA" id="ARBA00024603"/>
    </source>
</evidence>
<evidence type="ECO:0000259" key="10">
    <source>
        <dbReference type="Pfam" id="PF01432"/>
    </source>
</evidence>
<dbReference type="InterPro" id="IPR024077">
    <property type="entry name" value="Neurolysin/TOP_dom2"/>
</dbReference>
<dbReference type="GO" id="GO:0005829">
    <property type="term" value="C:cytosol"/>
    <property type="evidence" value="ECO:0007669"/>
    <property type="project" value="UniProtKB-ARBA"/>
</dbReference>
<dbReference type="SUPFAM" id="SSF55486">
    <property type="entry name" value="Metalloproteases ('zincins'), catalytic domain"/>
    <property type="match status" value="1"/>
</dbReference>
<dbReference type="NCBIfam" id="NF008159">
    <property type="entry name" value="PRK10911.1"/>
    <property type="match status" value="1"/>
</dbReference>
<feature type="domain" description="Peptidase M3A/M3B catalytic" evidence="10">
    <location>
        <begin position="224"/>
        <end position="686"/>
    </location>
</feature>
<evidence type="ECO:0000256" key="1">
    <source>
        <dbReference type="ARBA" id="ARBA00001947"/>
    </source>
</evidence>
<dbReference type="EMBL" id="UOFZ01000120">
    <property type="protein sequence ID" value="VAX13526.1"/>
    <property type="molecule type" value="Genomic_DNA"/>
</dbReference>
<dbReference type="PANTHER" id="PTHR43660">
    <property type="entry name" value="DIPEPTIDYL CARBOXYPEPTIDASE"/>
    <property type="match status" value="1"/>
</dbReference>
<dbReference type="InterPro" id="IPR045090">
    <property type="entry name" value="Pept_M3A_M3B"/>
</dbReference>
<keyword evidence="4" id="KW-0479">Metal-binding</keyword>
<dbReference type="EC" id="3.4.24.70" evidence="9"/>
<keyword evidence="3" id="KW-0645">Protease</keyword>
<proteinExistence type="inferred from homology"/>
<name>A0A3B1B5E7_9ZZZZ</name>
<dbReference type="AlphaFoldDB" id="A0A3B1B5E7"/>
<evidence type="ECO:0000256" key="6">
    <source>
        <dbReference type="ARBA" id="ARBA00022833"/>
    </source>
</evidence>
<protein>
    <recommendedName>
        <fullName evidence="9">oligopeptidase A</fullName>
        <ecNumber evidence="9">3.4.24.70</ecNumber>
    </recommendedName>
</protein>
<keyword evidence="5 12" id="KW-0378">Hydrolase</keyword>
<evidence type="ECO:0000256" key="3">
    <source>
        <dbReference type="ARBA" id="ARBA00022670"/>
    </source>
</evidence>
<dbReference type="Gene3D" id="3.40.390.10">
    <property type="entry name" value="Collagenase (Catalytic Domain)"/>
    <property type="match status" value="1"/>
</dbReference>
<accession>A0A3B1B5E7</accession>
<evidence type="ECO:0000313" key="12">
    <source>
        <dbReference type="EMBL" id="VAX13526.1"/>
    </source>
</evidence>
<dbReference type="Pfam" id="PF19310">
    <property type="entry name" value="TOP_N"/>
    <property type="match status" value="1"/>
</dbReference>